<dbReference type="SUPFAM" id="SSF52058">
    <property type="entry name" value="L domain-like"/>
    <property type="match status" value="1"/>
</dbReference>
<dbReference type="EC" id="2.5.1.60" evidence="6"/>
<evidence type="ECO:0000256" key="1">
    <source>
        <dbReference type="ARBA" id="ARBA00006734"/>
    </source>
</evidence>
<dbReference type="InterPro" id="IPR001611">
    <property type="entry name" value="Leu-rich_rpt"/>
</dbReference>
<proteinExistence type="inferred from homology"/>
<name>A0ABM3FHD2_NEOLC</name>
<reference evidence="8" key="1">
    <citation type="submission" date="2025-08" db="UniProtKB">
        <authorList>
            <consortium name="RefSeq"/>
        </authorList>
    </citation>
    <scope>IDENTIFICATION</scope>
    <source>
        <tissue evidence="8">Thorax and Abdomen</tissue>
    </source>
</reference>
<organism evidence="7 8">
    <name type="scientific">Neodiprion lecontei</name>
    <name type="common">Redheaded pine sawfly</name>
    <dbReference type="NCBI Taxonomy" id="441921"/>
    <lineage>
        <taxon>Eukaryota</taxon>
        <taxon>Metazoa</taxon>
        <taxon>Ecdysozoa</taxon>
        <taxon>Arthropoda</taxon>
        <taxon>Hexapoda</taxon>
        <taxon>Insecta</taxon>
        <taxon>Pterygota</taxon>
        <taxon>Neoptera</taxon>
        <taxon>Endopterygota</taxon>
        <taxon>Hymenoptera</taxon>
        <taxon>Tenthredinoidea</taxon>
        <taxon>Diprionidae</taxon>
        <taxon>Diprioninae</taxon>
        <taxon>Neodiprion</taxon>
    </lineage>
</organism>
<dbReference type="Gene3D" id="3.80.10.10">
    <property type="entry name" value="Ribonuclease Inhibitor"/>
    <property type="match status" value="1"/>
</dbReference>
<evidence type="ECO:0000313" key="8">
    <source>
        <dbReference type="RefSeq" id="XP_046587427.1"/>
    </source>
</evidence>
<dbReference type="InterPro" id="IPR002088">
    <property type="entry name" value="Prenyl_trans_a"/>
</dbReference>
<dbReference type="GeneID" id="107222456"/>
<dbReference type="PROSITE" id="PS51147">
    <property type="entry name" value="PFTA"/>
    <property type="match status" value="4"/>
</dbReference>
<dbReference type="GO" id="GO:0016740">
    <property type="term" value="F:transferase activity"/>
    <property type="evidence" value="ECO:0007669"/>
    <property type="project" value="UniProtKB-KW"/>
</dbReference>
<dbReference type="RefSeq" id="XP_046587427.1">
    <property type="nucleotide sequence ID" value="XM_046731471.1"/>
</dbReference>
<accession>A0ABM3FHD2</accession>
<dbReference type="PROSITE" id="PS51450">
    <property type="entry name" value="LRR"/>
    <property type="match status" value="1"/>
</dbReference>
<dbReference type="PANTHER" id="PTHR11129">
    <property type="entry name" value="PROTEIN FARNESYLTRANSFERASE ALPHA SUBUNIT/RAB GERANYLGERANYL TRANSFERASE ALPHA SUBUNIT"/>
    <property type="match status" value="1"/>
</dbReference>
<gene>
    <name evidence="8" type="primary">LOC107222456</name>
</gene>
<evidence type="ECO:0000256" key="3">
    <source>
        <dbReference type="ARBA" id="ARBA00022679"/>
    </source>
</evidence>
<dbReference type="SUPFAM" id="SSF48439">
    <property type="entry name" value="Protein prenylyltransferase"/>
    <property type="match status" value="1"/>
</dbReference>
<comment type="similarity">
    <text evidence="1 6">Belongs to the protein prenyltransferase subunit alpha family.</text>
</comment>
<keyword evidence="4" id="KW-0677">Repeat</keyword>
<comment type="catalytic activity">
    <reaction evidence="5 6">
        <text>geranylgeranyl diphosphate + L-cysteinyl-[protein] = S-geranylgeranyl-L-cysteinyl-[protein] + diphosphate</text>
        <dbReference type="Rhea" id="RHEA:21240"/>
        <dbReference type="Rhea" id="RHEA-COMP:10131"/>
        <dbReference type="Rhea" id="RHEA-COMP:11537"/>
        <dbReference type="ChEBI" id="CHEBI:29950"/>
        <dbReference type="ChEBI" id="CHEBI:33019"/>
        <dbReference type="ChEBI" id="CHEBI:57533"/>
        <dbReference type="ChEBI" id="CHEBI:86021"/>
        <dbReference type="EC" id="2.5.1.60"/>
    </reaction>
</comment>
<sequence length="528" mass="61720">MRKEGIWDDEIFLMSEQMVLKNPDIYTLWNVRREAFGGIKWSQEDYVEQLKKELILTEHCLRANPKSYSVWHQRCWVNDHLPEPDWATELSLCAKCLNLDERNFHCWDYRQYVVKKAGIPEDEEFKFSTTKIETNFSNYSSWHYRSLILPKMFPDENGELPIREDKHIEELDLVMNATFTDPNDTSAWFYQRWLLNTRSTSNKTVWGIRMNEARIVIAFNKEVSLNKSNTQLKVDENLIDTEFRSCNAKNYTSVWIATFPENGVNLKRNSVVEVLHDGVDYQLNWSLDDQAWAYKSELPCNQEHNVKHLSTQLENYKQLAEIEPDNKWALLTGIILMKNIDAVKYHATILNDLDTLIRIDKKRSQYYKDLRSKYVIEFMIRHIFADKGIECEISQIVLPCMNLTTLWMERYMSFMEQINLAGNQLGDSLQKLCALQSCVKLSLSSNGIKSLQRFPTLESLRFLSLRDNKLSSLDEILDLVKRNNLTELDIRDNPVSNATDILTQLTMISPELKVFLTSQPGSNIDSSS</sequence>
<evidence type="ECO:0000256" key="5">
    <source>
        <dbReference type="ARBA" id="ARBA00047658"/>
    </source>
</evidence>
<dbReference type="Pfam" id="PF01239">
    <property type="entry name" value="PPTA"/>
    <property type="match status" value="4"/>
</dbReference>
<comment type="function">
    <text evidence="6">Catalyzes the transfer of a geranyl-geranyl moiety from geranyl-geranyl pyrophosphate to cysteines occuring in specific C-terminal amino acid sequences.</text>
</comment>
<evidence type="ECO:0000313" key="7">
    <source>
        <dbReference type="Proteomes" id="UP000829291"/>
    </source>
</evidence>
<evidence type="ECO:0000256" key="4">
    <source>
        <dbReference type="ARBA" id="ARBA00022737"/>
    </source>
</evidence>
<keyword evidence="7" id="KW-1185">Reference proteome</keyword>
<dbReference type="Gene3D" id="2.60.40.1130">
    <property type="entry name" value="Rab geranylgeranyltransferase alpha-subunit, insert domain"/>
    <property type="match status" value="1"/>
</dbReference>
<evidence type="ECO:0000256" key="6">
    <source>
        <dbReference type="RuleBase" id="RU367120"/>
    </source>
</evidence>
<keyword evidence="2 6" id="KW-0637">Prenyltransferase</keyword>
<dbReference type="PANTHER" id="PTHR11129:SF2">
    <property type="entry name" value="GERANYLGERANYL TRANSFERASE TYPE-2 SUBUNIT ALPHA"/>
    <property type="match status" value="1"/>
</dbReference>
<evidence type="ECO:0000256" key="2">
    <source>
        <dbReference type="ARBA" id="ARBA00022602"/>
    </source>
</evidence>
<dbReference type="Proteomes" id="UP000829291">
    <property type="component" value="Chromosome 2"/>
</dbReference>
<keyword evidence="3 6" id="KW-0808">Transferase</keyword>
<dbReference type="InterPro" id="IPR032675">
    <property type="entry name" value="LRR_dom_sf"/>
</dbReference>
<dbReference type="Gene3D" id="1.25.40.120">
    <property type="entry name" value="Protein prenylyltransferase"/>
    <property type="match status" value="1"/>
</dbReference>
<protein>
    <recommendedName>
        <fullName evidence="6">Geranylgeranyl transferase type-2 subunit alpha</fullName>
        <ecNumber evidence="6">2.5.1.60</ecNumber>
    </recommendedName>
    <alternativeName>
        <fullName evidence="6">Geranylgeranyl transferase type II subunit alpha</fullName>
    </alternativeName>
</protein>